<evidence type="ECO:0000256" key="5">
    <source>
        <dbReference type="RuleBase" id="RU362066"/>
    </source>
</evidence>
<dbReference type="EMBL" id="CP100390">
    <property type="protein sequence ID" value="UZE97566.1"/>
    <property type="molecule type" value="Genomic_DNA"/>
</dbReference>
<protein>
    <recommendedName>
        <fullName evidence="5">Flagellar hook-associated protein 2</fullName>
        <shortName evidence="5">HAP2</shortName>
    </recommendedName>
    <alternativeName>
        <fullName evidence="5">Flagellar cap protein</fullName>
    </alternativeName>
</protein>
<comment type="function">
    <text evidence="5">Required for morphogenesis and for the elongation of the flagellar filament by facilitating polymerization of the flagellin monomers at the tip of growing filament. Forms a capping structure, which prevents flagellin subunits (transported through the central channel of the flagellum) from leaking out without polymerization at the distal end.</text>
</comment>
<dbReference type="Pfam" id="PF02465">
    <property type="entry name" value="FliD_N"/>
    <property type="match status" value="1"/>
</dbReference>
<organism evidence="8 9">
    <name type="scientific">Alkalimarinus alittae</name>
    <dbReference type="NCBI Taxonomy" id="2961619"/>
    <lineage>
        <taxon>Bacteria</taxon>
        <taxon>Pseudomonadati</taxon>
        <taxon>Pseudomonadota</taxon>
        <taxon>Gammaproteobacteria</taxon>
        <taxon>Alteromonadales</taxon>
        <taxon>Alteromonadaceae</taxon>
        <taxon>Alkalimarinus</taxon>
    </lineage>
</organism>
<dbReference type="Proteomes" id="UP001163739">
    <property type="component" value="Chromosome"/>
</dbReference>
<keyword evidence="8" id="KW-0966">Cell projection</keyword>
<evidence type="ECO:0000313" key="9">
    <source>
        <dbReference type="Proteomes" id="UP001163739"/>
    </source>
</evidence>
<reference evidence="8" key="1">
    <citation type="submission" date="2022-06" db="EMBL/GenBank/DDBJ databases">
        <title>Alkalimarinus sp. nov., isolated from gut of a Alitta virens.</title>
        <authorList>
            <person name="Yang A.I."/>
            <person name="Shin N.-R."/>
        </authorList>
    </citation>
    <scope>NUCLEOTIDE SEQUENCE</scope>
    <source>
        <strain evidence="8">A2M4</strain>
    </source>
</reference>
<comment type="similarity">
    <text evidence="1 5">Belongs to the FliD family.</text>
</comment>
<evidence type="ECO:0000256" key="1">
    <source>
        <dbReference type="ARBA" id="ARBA00009764"/>
    </source>
</evidence>
<dbReference type="InterPro" id="IPR003481">
    <property type="entry name" value="FliD_N"/>
</dbReference>
<gene>
    <name evidence="8" type="primary">fliD</name>
    <name evidence="8" type="ORF">NKI27_07445</name>
</gene>
<accession>A0ABY6N624</accession>
<name>A0ABY6N624_9ALTE</name>
<evidence type="ECO:0000313" key="8">
    <source>
        <dbReference type="EMBL" id="UZE97566.1"/>
    </source>
</evidence>
<evidence type="ECO:0000256" key="3">
    <source>
        <dbReference type="ARBA" id="ARBA00023054"/>
    </source>
</evidence>
<proteinExistence type="inferred from homology"/>
<keyword evidence="3" id="KW-0175">Coiled coil</keyword>
<keyword evidence="9" id="KW-1185">Reference proteome</keyword>
<dbReference type="InterPro" id="IPR010809">
    <property type="entry name" value="FliD_C"/>
</dbReference>
<dbReference type="PANTHER" id="PTHR30288:SF0">
    <property type="entry name" value="FLAGELLAR HOOK-ASSOCIATED PROTEIN 2"/>
    <property type="match status" value="1"/>
</dbReference>
<feature type="domain" description="Flagellar hook-associated protein 2 N-terminal" evidence="6">
    <location>
        <begin position="10"/>
        <end position="106"/>
    </location>
</feature>
<evidence type="ECO:0000259" key="6">
    <source>
        <dbReference type="Pfam" id="PF02465"/>
    </source>
</evidence>
<comment type="subcellular location">
    <subcellularLocation>
        <location evidence="5">Secreted</location>
    </subcellularLocation>
    <subcellularLocation>
        <location evidence="5">Bacterial flagellum</location>
    </subcellularLocation>
</comment>
<keyword evidence="8" id="KW-0282">Flagellum</keyword>
<evidence type="ECO:0000256" key="4">
    <source>
        <dbReference type="ARBA" id="ARBA00023143"/>
    </source>
</evidence>
<comment type="subunit">
    <text evidence="2 5">Homopentamer.</text>
</comment>
<dbReference type="RefSeq" id="WP_265049040.1">
    <property type="nucleotide sequence ID" value="NZ_CP100390.1"/>
</dbReference>
<dbReference type="Pfam" id="PF07195">
    <property type="entry name" value="FliD_C"/>
    <property type="match status" value="1"/>
</dbReference>
<dbReference type="InterPro" id="IPR040026">
    <property type="entry name" value="FliD"/>
</dbReference>
<feature type="domain" description="Flagellar hook-associated protein 2 C-terminal" evidence="7">
    <location>
        <begin position="223"/>
        <end position="434"/>
    </location>
</feature>
<keyword evidence="4 5" id="KW-0975">Bacterial flagellum</keyword>
<dbReference type="PANTHER" id="PTHR30288">
    <property type="entry name" value="FLAGELLAR CAP/ASSEMBLY PROTEIN FLID"/>
    <property type="match status" value="1"/>
</dbReference>
<keyword evidence="8" id="KW-0969">Cilium</keyword>
<evidence type="ECO:0000259" key="7">
    <source>
        <dbReference type="Pfam" id="PF07195"/>
    </source>
</evidence>
<sequence>MSVSSIGIGSGVLTSDLIDQLASAERAPTELRFDRKEEQVQAELSAVGRIRSALTDLRLPTRVLSNPNALQSLNAESSSSNVSATAAEGAAVGQYSLEVTDLAQAHSLSTAALADKNITSLGTGSLSITVGGVTKEITIDGSNNTLEGIANAVNAEEDLALNASVIDTGSGFVLVFAAQNSGTENAIEISVNDTGDGNSIDALGLSQLSFDGANNHLTESVIAKDALFSINGIPISRQSNTVSDAIDGVTFTLAGKTNGSPATIAITQDTEKVLERIQTFVDAFNEVKTILNEVTAFDPNSSEETGVLLGDSTVRSINAQLRGVLSQVVPGLDGSAVRSLAEVGISTDRQTGMLTVDDDMFTKALTESPDDVIALFAEQGHASDAQVSFVSKSGKTVPGTYDVNITQAATNGNFTGTAAIGASTVIDANNDTFKISVNGTESAEITLTAGTYSEAQLVTEFQKQLDADANLSGAGAAISVSLDGSGQLQFTSSTFGSDSTVSFTSVDMNTLASLGIDAIAGVDGLDVEGTINGEAATGKGQLLKGAADDESEGLTVKVEGSTIGSRGSVTFIEGIGDQLVDKLNSFLEFEGIIGAKESGLKDQLAEIAKGRIQLDLRVENLRSRLATQFTAADILVSQLNNTQDFLKSQLAALTGSKDD</sequence>
<evidence type="ECO:0000256" key="2">
    <source>
        <dbReference type="ARBA" id="ARBA00011255"/>
    </source>
</evidence>
<keyword evidence="5" id="KW-0964">Secreted</keyword>